<dbReference type="GO" id="GO:0000731">
    <property type="term" value="P:DNA synthesis involved in DNA repair"/>
    <property type="evidence" value="ECO:0007669"/>
    <property type="project" value="InterPro"/>
</dbReference>
<sequence length="179" mass="18999">MPPKRASSTLAASNLGASSSKARAASLAGKAAAAKSSSSSAKRTSSTGTSASAASRAASPEKQALQQASTKEEQQAAEHAVQLHVDDPAWDDVWETEKQRAGMGKGMLVHASNETRIDSLLRAFDLDPRYGPALGLTRLERWTRAQNLGDEPPLEIKCILETKQGRLNMRDSRLAGMGV</sequence>
<dbReference type="GeneID" id="37272503"/>
<dbReference type="Pfam" id="PF04081">
    <property type="entry name" value="DNA_pol_delta_4"/>
    <property type="match status" value="1"/>
</dbReference>
<dbReference type="GO" id="GO:0003887">
    <property type="term" value="F:DNA-directed DNA polymerase activity"/>
    <property type="evidence" value="ECO:0007669"/>
    <property type="project" value="TreeGrafter"/>
</dbReference>
<keyword evidence="3" id="KW-1185">Reference proteome</keyword>
<dbReference type="EMBL" id="KZ819285">
    <property type="protein sequence ID" value="PWO00366.1"/>
    <property type="molecule type" value="Genomic_DNA"/>
</dbReference>
<proteinExistence type="predicted"/>
<dbReference type="PANTHER" id="PTHR14303">
    <property type="entry name" value="DNA POLYMERASE DELTA SUBUNIT 4"/>
    <property type="match status" value="1"/>
</dbReference>
<dbReference type="PANTHER" id="PTHR14303:SF0">
    <property type="entry name" value="DNA POLYMERASE DELTA SUBUNIT 4"/>
    <property type="match status" value="1"/>
</dbReference>
<name>A0A316ZJ47_9BASI</name>
<evidence type="ECO:0000313" key="3">
    <source>
        <dbReference type="Proteomes" id="UP000245946"/>
    </source>
</evidence>
<evidence type="ECO:0000256" key="1">
    <source>
        <dbReference type="SAM" id="MobiDB-lite"/>
    </source>
</evidence>
<feature type="region of interest" description="Disordered" evidence="1">
    <location>
        <begin position="1"/>
        <end position="89"/>
    </location>
</feature>
<dbReference type="GO" id="GO:0006261">
    <property type="term" value="P:DNA-templated DNA replication"/>
    <property type="evidence" value="ECO:0007669"/>
    <property type="project" value="TreeGrafter"/>
</dbReference>
<dbReference type="InterPro" id="IPR007218">
    <property type="entry name" value="DNA_pol_delta_4"/>
</dbReference>
<dbReference type="STRING" id="58919.A0A316ZJ47"/>
<organism evidence="2 3">
    <name type="scientific">Tilletiopsis washingtonensis</name>
    <dbReference type="NCBI Taxonomy" id="58919"/>
    <lineage>
        <taxon>Eukaryota</taxon>
        <taxon>Fungi</taxon>
        <taxon>Dikarya</taxon>
        <taxon>Basidiomycota</taxon>
        <taxon>Ustilaginomycotina</taxon>
        <taxon>Exobasidiomycetes</taxon>
        <taxon>Entylomatales</taxon>
        <taxon>Entylomatales incertae sedis</taxon>
        <taxon>Tilletiopsis</taxon>
    </lineage>
</organism>
<gene>
    <name evidence="2" type="ORF">FA09DRAFT_358453</name>
</gene>
<dbReference type="GO" id="GO:0043625">
    <property type="term" value="C:delta DNA polymerase complex"/>
    <property type="evidence" value="ECO:0007669"/>
    <property type="project" value="TreeGrafter"/>
</dbReference>
<feature type="compositionally biased region" description="Polar residues" evidence="1">
    <location>
        <begin position="1"/>
        <end position="12"/>
    </location>
</feature>
<dbReference type="RefSeq" id="XP_025600644.1">
    <property type="nucleotide sequence ID" value="XM_025744959.1"/>
</dbReference>
<reference evidence="2 3" key="1">
    <citation type="journal article" date="2018" name="Mol. Biol. Evol.">
        <title>Broad Genomic Sampling Reveals a Smut Pathogenic Ancestry of the Fungal Clade Ustilaginomycotina.</title>
        <authorList>
            <person name="Kijpornyongpan T."/>
            <person name="Mondo S.J."/>
            <person name="Barry K."/>
            <person name="Sandor L."/>
            <person name="Lee J."/>
            <person name="Lipzen A."/>
            <person name="Pangilinan J."/>
            <person name="LaButti K."/>
            <person name="Hainaut M."/>
            <person name="Henrissat B."/>
            <person name="Grigoriev I.V."/>
            <person name="Spatafora J.W."/>
            <person name="Aime M.C."/>
        </authorList>
    </citation>
    <scope>NUCLEOTIDE SEQUENCE [LARGE SCALE GENOMIC DNA]</scope>
    <source>
        <strain evidence="2 3">MCA 4186</strain>
    </source>
</reference>
<evidence type="ECO:0008006" key="4">
    <source>
        <dbReference type="Google" id="ProtNLM"/>
    </source>
</evidence>
<dbReference type="Proteomes" id="UP000245946">
    <property type="component" value="Unassembled WGS sequence"/>
</dbReference>
<protein>
    <recommendedName>
        <fullName evidence="4">DNA polymerase delta subunit 4</fullName>
    </recommendedName>
</protein>
<dbReference type="OrthoDB" id="337486at2759"/>
<evidence type="ECO:0000313" key="2">
    <source>
        <dbReference type="EMBL" id="PWO00366.1"/>
    </source>
</evidence>
<feature type="compositionally biased region" description="Low complexity" evidence="1">
    <location>
        <begin position="16"/>
        <end position="58"/>
    </location>
</feature>
<accession>A0A316ZJ47</accession>
<dbReference type="AlphaFoldDB" id="A0A316ZJ47"/>